<feature type="domain" description="HTH cro/C1-type" evidence="1">
    <location>
        <begin position="1"/>
        <end position="52"/>
    </location>
</feature>
<dbReference type="CDD" id="cd00093">
    <property type="entry name" value="HTH_XRE"/>
    <property type="match status" value="1"/>
</dbReference>
<keyword evidence="3" id="KW-1185">Reference proteome</keyword>
<dbReference type="Pfam" id="PF01381">
    <property type="entry name" value="HTH_3"/>
    <property type="match status" value="1"/>
</dbReference>
<accession>A0ABN1YCY0</accession>
<dbReference type="Proteomes" id="UP001499863">
    <property type="component" value="Unassembled WGS sequence"/>
</dbReference>
<protein>
    <recommendedName>
        <fullName evidence="1">HTH cro/C1-type domain-containing protein</fullName>
    </recommendedName>
</protein>
<dbReference type="SMART" id="SM00530">
    <property type="entry name" value="HTH_XRE"/>
    <property type="match status" value="1"/>
</dbReference>
<evidence type="ECO:0000313" key="2">
    <source>
        <dbReference type="EMBL" id="GAA1404883.1"/>
    </source>
</evidence>
<dbReference type="Gene3D" id="1.10.260.40">
    <property type="entry name" value="lambda repressor-like DNA-binding domains"/>
    <property type="match status" value="1"/>
</dbReference>
<evidence type="ECO:0000313" key="3">
    <source>
        <dbReference type="Proteomes" id="UP001499863"/>
    </source>
</evidence>
<comment type="caution">
    <text evidence="2">The sequence shown here is derived from an EMBL/GenBank/DDBJ whole genome shotgun (WGS) entry which is preliminary data.</text>
</comment>
<reference evidence="2 3" key="1">
    <citation type="journal article" date="2019" name="Int. J. Syst. Evol. Microbiol.">
        <title>The Global Catalogue of Microorganisms (GCM) 10K type strain sequencing project: providing services to taxonomists for standard genome sequencing and annotation.</title>
        <authorList>
            <consortium name="The Broad Institute Genomics Platform"/>
            <consortium name="The Broad Institute Genome Sequencing Center for Infectious Disease"/>
            <person name="Wu L."/>
            <person name="Ma J."/>
        </authorList>
    </citation>
    <scope>NUCLEOTIDE SEQUENCE [LARGE SCALE GENOMIC DNA]</scope>
    <source>
        <strain evidence="2 3">JCM 12393</strain>
    </source>
</reference>
<dbReference type="PROSITE" id="PS50943">
    <property type="entry name" value="HTH_CROC1"/>
    <property type="match status" value="1"/>
</dbReference>
<dbReference type="InterPro" id="IPR001387">
    <property type="entry name" value="Cro/C1-type_HTH"/>
</dbReference>
<name>A0ABN1YCY0_9ACTN</name>
<dbReference type="InterPro" id="IPR010982">
    <property type="entry name" value="Lambda_DNA-bd_dom_sf"/>
</dbReference>
<organism evidence="2 3">
    <name type="scientific">Kitasatospora putterlickiae</name>
    <dbReference type="NCBI Taxonomy" id="221725"/>
    <lineage>
        <taxon>Bacteria</taxon>
        <taxon>Bacillati</taxon>
        <taxon>Actinomycetota</taxon>
        <taxon>Actinomycetes</taxon>
        <taxon>Kitasatosporales</taxon>
        <taxon>Streptomycetaceae</taxon>
        <taxon>Kitasatospora</taxon>
    </lineage>
</organism>
<proteinExistence type="predicted"/>
<evidence type="ECO:0000259" key="1">
    <source>
        <dbReference type="PROSITE" id="PS50943"/>
    </source>
</evidence>
<dbReference type="EMBL" id="BAAAKJ010000286">
    <property type="protein sequence ID" value="GAA1404883.1"/>
    <property type="molecule type" value="Genomic_DNA"/>
</dbReference>
<sequence>MREAVGLTQEELAARSGLSSRAIGNLERGRASPRTGSLRRIVLALGVEHAEAAALVEAANVPAAQPVKALEREVSGTGKLADSDVLLMFELVGGVDPGEWDPEVRGALLRACSGSPAAARLAGAVLAAVPELPVDELVRRLEELRPAG</sequence>
<dbReference type="SUPFAM" id="SSF47413">
    <property type="entry name" value="lambda repressor-like DNA-binding domains"/>
    <property type="match status" value="1"/>
</dbReference>
<gene>
    <name evidence="2" type="ORF">GCM10009639_51240</name>
</gene>